<protein>
    <submittedName>
        <fullName evidence="1">Uncharacterized protein</fullName>
    </submittedName>
</protein>
<dbReference type="Proteomes" id="UP000198284">
    <property type="component" value="Unassembled WGS sequence"/>
</dbReference>
<gene>
    <name evidence="1" type="ORF">SAMN06265795_1281</name>
</gene>
<name>A0A239LZ11_9BURK</name>
<dbReference type="EMBL" id="FZOT01000028">
    <property type="protein sequence ID" value="SNT35202.1"/>
    <property type="molecule type" value="Genomic_DNA"/>
</dbReference>
<reference evidence="1 2" key="1">
    <citation type="submission" date="2017-06" db="EMBL/GenBank/DDBJ databases">
        <authorList>
            <person name="Kim H.J."/>
            <person name="Triplett B.A."/>
        </authorList>
    </citation>
    <scope>NUCLEOTIDE SEQUENCE [LARGE SCALE GENOMIC DNA]</scope>
    <source>
        <strain evidence="1 2">U15</strain>
    </source>
</reference>
<evidence type="ECO:0000313" key="1">
    <source>
        <dbReference type="EMBL" id="SNT35202.1"/>
    </source>
</evidence>
<evidence type="ECO:0000313" key="2">
    <source>
        <dbReference type="Proteomes" id="UP000198284"/>
    </source>
</evidence>
<organism evidence="1 2">
    <name type="scientific">Noviherbaspirillum humi</name>
    <dbReference type="NCBI Taxonomy" id="1688639"/>
    <lineage>
        <taxon>Bacteria</taxon>
        <taxon>Pseudomonadati</taxon>
        <taxon>Pseudomonadota</taxon>
        <taxon>Betaproteobacteria</taxon>
        <taxon>Burkholderiales</taxon>
        <taxon>Oxalobacteraceae</taxon>
        <taxon>Noviherbaspirillum</taxon>
    </lineage>
</organism>
<dbReference type="RefSeq" id="WP_089401691.1">
    <property type="nucleotide sequence ID" value="NZ_FZOT01000028.1"/>
</dbReference>
<proteinExistence type="predicted"/>
<dbReference type="AlphaFoldDB" id="A0A239LZ11"/>
<accession>A0A239LZ11</accession>
<sequence>MIDDRYEFPWQNGLLLPTDECLKKEALLKFMTQEDEENEAMWAQVFELGLMEEENWQVLDTAGKTTHFITPPAIDNCWFIEWRFIQQ</sequence>
<keyword evidence="2" id="KW-1185">Reference proteome</keyword>